<accession>A0A9D4US56</accession>
<dbReference type="Pfam" id="PF12726">
    <property type="entry name" value="SEN1_N"/>
    <property type="match status" value="1"/>
</dbReference>
<dbReference type="EMBL" id="JABFUD020000012">
    <property type="protein sequence ID" value="KAI5072739.1"/>
    <property type="molecule type" value="Genomic_DNA"/>
</dbReference>
<evidence type="ECO:0000313" key="11">
    <source>
        <dbReference type="EMBL" id="KAI5072739.1"/>
    </source>
</evidence>
<dbReference type="InterPro" id="IPR056474">
    <property type="entry name" value="SEN1_barrel"/>
</dbReference>
<keyword evidence="5" id="KW-0067">ATP-binding</keyword>
<protein>
    <submittedName>
        <fullName evidence="12">Uncharacterized protein</fullName>
    </submittedName>
</protein>
<dbReference type="InterPro" id="IPR027417">
    <property type="entry name" value="P-loop_NTPase"/>
</dbReference>
<evidence type="ECO:0000259" key="10">
    <source>
        <dbReference type="Pfam" id="PF23576"/>
    </source>
</evidence>
<feature type="domain" description="Helicase SEN1 beta-barrel" evidence="10">
    <location>
        <begin position="1317"/>
        <end position="1420"/>
    </location>
</feature>
<evidence type="ECO:0000256" key="5">
    <source>
        <dbReference type="ARBA" id="ARBA00022840"/>
    </source>
</evidence>
<dbReference type="InterPro" id="IPR047187">
    <property type="entry name" value="SF1_C_Upf1"/>
</dbReference>
<keyword evidence="1" id="KW-0934">Plastid</keyword>
<evidence type="ECO:0000259" key="9">
    <source>
        <dbReference type="Pfam" id="PF13087"/>
    </source>
</evidence>
<dbReference type="EMBL" id="JABFUD020000012">
    <property type="protein sequence ID" value="KAI5073011.1"/>
    <property type="molecule type" value="Genomic_DNA"/>
</dbReference>
<dbReference type="PANTHER" id="PTHR10887:SF495">
    <property type="entry name" value="HELICASE SENATAXIN ISOFORM X1-RELATED"/>
    <property type="match status" value="1"/>
</dbReference>
<dbReference type="Proteomes" id="UP000886520">
    <property type="component" value="Chromosome 12"/>
</dbReference>
<dbReference type="GO" id="GO:0016787">
    <property type="term" value="F:hydrolase activity"/>
    <property type="evidence" value="ECO:0007669"/>
    <property type="project" value="UniProtKB-KW"/>
</dbReference>
<proteinExistence type="predicted"/>
<evidence type="ECO:0000256" key="3">
    <source>
        <dbReference type="ARBA" id="ARBA00022801"/>
    </source>
</evidence>
<dbReference type="FunFam" id="3.40.50.300:FF:000326">
    <property type="entry name" value="P-loop containing nucleoside triphosphate hydrolase"/>
    <property type="match status" value="1"/>
</dbReference>
<dbReference type="CDD" id="cd18042">
    <property type="entry name" value="DEXXQc_SETX"/>
    <property type="match status" value="1"/>
</dbReference>
<dbReference type="Pfam" id="PF13087">
    <property type="entry name" value="AAA_12"/>
    <property type="match status" value="1"/>
</dbReference>
<dbReference type="Pfam" id="PF23576">
    <property type="entry name" value="SEN1_barrel"/>
    <property type="match status" value="1"/>
</dbReference>
<dbReference type="CDD" id="cd18808">
    <property type="entry name" value="SF1_C_Upf1"/>
    <property type="match status" value="1"/>
</dbReference>
<organism evidence="12 13">
    <name type="scientific">Adiantum capillus-veneris</name>
    <name type="common">Maidenhair fern</name>
    <dbReference type="NCBI Taxonomy" id="13818"/>
    <lineage>
        <taxon>Eukaryota</taxon>
        <taxon>Viridiplantae</taxon>
        <taxon>Streptophyta</taxon>
        <taxon>Embryophyta</taxon>
        <taxon>Tracheophyta</taxon>
        <taxon>Polypodiopsida</taxon>
        <taxon>Polypodiidae</taxon>
        <taxon>Polypodiales</taxon>
        <taxon>Pteridineae</taxon>
        <taxon>Pteridaceae</taxon>
        <taxon>Vittarioideae</taxon>
        <taxon>Adiantum</taxon>
    </lineage>
</organism>
<dbReference type="GO" id="GO:0005694">
    <property type="term" value="C:chromosome"/>
    <property type="evidence" value="ECO:0007669"/>
    <property type="project" value="UniProtKB-ARBA"/>
</dbReference>
<feature type="region of interest" description="Disordered" evidence="6">
    <location>
        <begin position="1692"/>
        <end position="1713"/>
    </location>
</feature>
<feature type="region of interest" description="Disordered" evidence="6">
    <location>
        <begin position="2269"/>
        <end position="2300"/>
    </location>
</feature>
<evidence type="ECO:0000256" key="1">
    <source>
        <dbReference type="ARBA" id="ARBA00022528"/>
    </source>
</evidence>
<sequence length="2463" mass="277310">MSASRSERAAFLLNKWKEIEALEEDDEHVSEQEFSRCKESWFVQAFLFFQNLPLEEHCWCVHHEIAWPLLEPFYSYYQVSENNSVKVLWRRFSQELRKCTRCVLQYYKAKELYATEFLEDIVGTLLAVLRKMDEERVATHLHEILCKMKSDSLNSEKDSEEIICVLFEVMRFPALLDDAEIDSAFIKFLQYVENTYDLSLATDQCYAGVYALFFHNDQATRRIALRLAGAFGKLRTAGDLEPIQPVLQKHMHYLEFDLFDSKKAINGKASSDVDSRATEEPLSSSVAKGRPRAQCTRESLWIGLKTLLGMLEPAAFEEGVVERYPVFLSIVLNHASEASPVFWNALHCLKLLLDVLGYKLWIKTTFSPGVMRSTLIGQCFHTREEKMHKAIFDLFQPFLQSLEALQDGEYERQRRNILYFLLQQVGHSRNFSGLMSKKASQIAFLIILRGFKMDPACPPMECVHVWGPSLLESVKDTQLYDSLRAPAVQLLETILIADSVVLSYLHSRGSQGKNSLPCDTFEQVEEVPEIDTGEYTSYLNQHKALDKLGENWNSWLCAPILWVEILEKVLPSDLPEPFSQAVLWASSRMSLAYVDELAPRDVQTRFHREVGFTNTPVSSLIWETPKGCDDGADGKLCPNTVVAREHVTQLVLLLKKCVGTFLGQIQLTRVSGSWIWDPHLAEVLVLLSLDSYEKVRDFGRYLLAHFANDSSLDSGLIFLCSNQASATCAISGLFYAIKLLMMSRFQETVSCSQNLLFLARKVIAFWQRDLFGCSNSPKILKASASASEEGGFLKQPNYDQHLRSVDIAVIKEKDLKRETNLLQVSSFLWPYLLKVMKDGYPYAEDPAYLTLFTRLFDLFPSVFQNILFPLVELEHLKNFVDRIISDTERAWIFDFVSWGDVSIVSIHRRWKLAVSAILTSLSKADCMEELEALKQAHDWLETGGALGVQIKEKLEMLLCVALSRASKNAKRSFPKVQPSIVEAVSHRAKEPNLYELDKGVAAASSKSQDVIVLSDDESECSYKESIVCKPATNRLLANTTAENDLSLQLDKAPISQPRKHVHPISFQKQLETLHGGRVKKTTLDNFFGSSSRKPVETTPAVKLPISSAMSNAGVQEFSKKGSSVVGSIVALEEKSIVPIKGNDALDKKIEEKANQSLILERVSEQRLKDSLDSVLKELIQDEPNKSAVNAKPVPAVSKKGIGLVTNPQLKRQLIQLHVPNEHTKGNITKAGIAARPPLPRLDEWYKRILSLDYFSVVGLSSDVNAEITQADPMLKVPLVFRSSQHYMDVFRPLVLEEFRAQLQQSYDQLNISDETTTGSLRLMSLEKVDDFDVGRFTAEAGADGPARASFENDLLLLSRQPFQSCEQAVHMIGKVERQERDNKKPSVTIILKFYLRSGNKRLAKARTLLLERSKWHATRLMSITPQLREFQALSAVEYLPLLPVILNDGSSKMGPLSIGAAHKQAIQGLPEKLQHRLRADFNASQIHSIQMALRSAVIANGHELSLVQGPPGTGKTRTILAIVSALMASIKNLHDFTAIPKSDNPINATRAVSRSVAISRSWQAAALAKQQMQLEESENMQKDRDRKTRILICAQSNAAVDELVFRMCKDGLYDSNGDNFRPFIVRVGNAKTVHPNCLPVFIDTLVENQMESDKENGGGSNMNKSNTELIRKKHHKILDDIQELETKLSKLQNTDAHSRRVAGQDSVSGADDPEGDLKMKVNVLYKQRRQTYAELAALEAGEKRSLEETKRRRLELKRNIIRRAEVVVATLSGCGGDVYSACIDKSGRRRQLRTLDDGLFDAVVIDEAAQALEPATLIPLQLLKTSHAKCIMVGDPKQLPATVISQMASRYSFECSLFERLQKGGHPVSLLNVQYRMHPDISEFPSAFFYESQLEDARTLLEERKAVFHENKFSGPYFVFDVVEGYEKVRHQSTSQSLVNEAEAEVVLEIFRNLRTRYPGEIRPGKVGIITPYQQQLSLLRERFKRVLGQTIAQGIEFNTVDGFQGREVDILIFSTVRGTSRNGQSSSRIGFVADVRRMNVALTRARFSLWIVCNAATLQASPPWAALLQNAKERGLLHRVKGPYGDFFEKGCFDERREQNESSFKKLSTVSSDHINARVDQVKAKNDSGEFSMCKGSDSVHRSLQRSDTAENSLNRAAKGVNMRDYAIKGTDIVETAGERSFREKARYNENKEVEAYNQTTLRNRYETNSDKLQCKPLAATLESEDCDSRKPSEILSVVNSSRESKGQVRSHKSEVQEQHLNFKTWREVDKRHGHREGSDCSKQETGGADKSTAGPTQNLMQTVEQKKSQELVSVSEDKYFGGALNPRRKVTGPDKDKRKVGTGGVVATRSDLGTSQDYSLHANARVISTCQVAVDNATNKRQLNSNDIETEVKISRPSKRSRHDKAAGLTLRVDTQITKRIPSGEVQHVEDWASSSEDCLNAEWIHFLKVLNESKIRFPLP</sequence>
<gene>
    <name evidence="11" type="ORF">GOP47_0012845</name>
    <name evidence="12" type="ORF">GOP47_0013117</name>
</gene>
<keyword evidence="1" id="KW-0150">Chloroplast</keyword>
<name>A0A9D4US56_ADICA</name>
<keyword evidence="13" id="KW-1185">Reference proteome</keyword>
<dbReference type="GO" id="GO:0005524">
    <property type="term" value="F:ATP binding"/>
    <property type="evidence" value="ECO:0007669"/>
    <property type="project" value="UniProtKB-KW"/>
</dbReference>
<evidence type="ECO:0000256" key="2">
    <source>
        <dbReference type="ARBA" id="ARBA00022741"/>
    </source>
</evidence>
<dbReference type="GO" id="GO:0004386">
    <property type="term" value="F:helicase activity"/>
    <property type="evidence" value="ECO:0007669"/>
    <property type="project" value="UniProtKB-KW"/>
</dbReference>
<reference evidence="12" key="1">
    <citation type="submission" date="2021-01" db="EMBL/GenBank/DDBJ databases">
        <title>Adiantum capillus-veneris genome.</title>
        <authorList>
            <person name="Fang Y."/>
            <person name="Liao Q."/>
        </authorList>
    </citation>
    <scope>NUCLEOTIDE SEQUENCE</scope>
    <source>
        <strain evidence="12">H3</strain>
        <tissue evidence="12">Leaf</tissue>
    </source>
</reference>
<evidence type="ECO:0000313" key="12">
    <source>
        <dbReference type="EMBL" id="KAI5073011.1"/>
    </source>
</evidence>
<keyword evidence="2" id="KW-0547">Nucleotide-binding</keyword>
<dbReference type="SUPFAM" id="SSF52540">
    <property type="entry name" value="P-loop containing nucleoside triphosphate hydrolases"/>
    <property type="match status" value="1"/>
</dbReference>
<keyword evidence="4" id="KW-0347">Helicase</keyword>
<dbReference type="OrthoDB" id="6513042at2759"/>
<feature type="domain" description="Helicase Sen1 N-terminal" evidence="7">
    <location>
        <begin position="88"/>
        <end position="430"/>
    </location>
</feature>
<dbReference type="InterPro" id="IPR045055">
    <property type="entry name" value="DNA2/NAM7-like"/>
</dbReference>
<feature type="domain" description="DNA2/NAM7 helicase-like C-terminal" evidence="9">
    <location>
        <begin position="1854"/>
        <end position="2056"/>
    </location>
</feature>
<evidence type="ECO:0000256" key="6">
    <source>
        <dbReference type="SAM" id="MobiDB-lite"/>
    </source>
</evidence>
<evidence type="ECO:0000313" key="13">
    <source>
        <dbReference type="Proteomes" id="UP000886520"/>
    </source>
</evidence>
<dbReference type="InterPro" id="IPR041679">
    <property type="entry name" value="DNA2/NAM7-like_C"/>
</dbReference>
<dbReference type="Pfam" id="PF13086">
    <property type="entry name" value="AAA_11"/>
    <property type="match status" value="1"/>
</dbReference>
<dbReference type="Gene3D" id="3.40.50.300">
    <property type="entry name" value="P-loop containing nucleotide triphosphate hydrolases"/>
    <property type="match status" value="2"/>
</dbReference>
<comment type="caution">
    <text evidence="12">The sequence shown here is derived from an EMBL/GenBank/DDBJ whole genome shotgun (WGS) entry which is preliminary data.</text>
</comment>
<feature type="domain" description="DNA2/NAM7 helicase helicase" evidence="8">
    <location>
        <begin position="1481"/>
        <end position="1846"/>
    </location>
</feature>
<feature type="compositionally biased region" description="Basic and acidic residues" evidence="6">
    <location>
        <begin position="2269"/>
        <end position="2284"/>
    </location>
</feature>
<dbReference type="InterPro" id="IPR041677">
    <property type="entry name" value="DNA2/NAM7_AAA_11"/>
</dbReference>
<dbReference type="InterPro" id="IPR024481">
    <property type="entry name" value="Helicase_Sen1_N"/>
</dbReference>
<evidence type="ECO:0000259" key="7">
    <source>
        <dbReference type="Pfam" id="PF12726"/>
    </source>
</evidence>
<evidence type="ECO:0000256" key="4">
    <source>
        <dbReference type="ARBA" id="ARBA00022806"/>
    </source>
</evidence>
<keyword evidence="3" id="KW-0378">Hydrolase</keyword>
<evidence type="ECO:0000259" key="8">
    <source>
        <dbReference type="Pfam" id="PF13086"/>
    </source>
</evidence>
<dbReference type="PANTHER" id="PTHR10887">
    <property type="entry name" value="DNA2/NAM7 HELICASE FAMILY"/>
    <property type="match status" value="1"/>
</dbReference>